<dbReference type="GO" id="GO:0005886">
    <property type="term" value="C:plasma membrane"/>
    <property type="evidence" value="ECO:0007669"/>
    <property type="project" value="UniProtKB-SubCell"/>
</dbReference>
<dbReference type="EMBL" id="AP018449">
    <property type="protein sequence ID" value="BBB92000.1"/>
    <property type="molecule type" value="Genomic_DNA"/>
</dbReference>
<dbReference type="PANTHER" id="PTHR43141:SF5">
    <property type="entry name" value="CYTOCHROME BD-I UBIQUINOL OXIDASE SUBUNIT 2"/>
    <property type="match status" value="1"/>
</dbReference>
<dbReference type="AlphaFoldDB" id="A0A348ALQ2"/>
<evidence type="ECO:0000256" key="6">
    <source>
        <dbReference type="ARBA" id="ARBA00022692"/>
    </source>
</evidence>
<feature type="transmembrane region" description="Helical" evidence="12">
    <location>
        <begin position="224"/>
        <end position="240"/>
    </location>
</feature>
<evidence type="ECO:0000256" key="1">
    <source>
        <dbReference type="ARBA" id="ARBA00004651"/>
    </source>
</evidence>
<evidence type="ECO:0000256" key="8">
    <source>
        <dbReference type="ARBA" id="ARBA00022982"/>
    </source>
</evidence>
<name>A0A348ALQ2_9FIRM</name>
<keyword evidence="4" id="KW-1003">Cell membrane</keyword>
<dbReference type="PIRSF" id="PIRSF000267">
    <property type="entry name" value="Cyt_oxidse_sub2"/>
    <property type="match status" value="1"/>
</dbReference>
<dbReference type="GO" id="GO:0070069">
    <property type="term" value="C:cytochrome complex"/>
    <property type="evidence" value="ECO:0007669"/>
    <property type="project" value="TreeGrafter"/>
</dbReference>
<dbReference type="GO" id="GO:0009055">
    <property type="term" value="F:electron transfer activity"/>
    <property type="evidence" value="ECO:0007669"/>
    <property type="project" value="TreeGrafter"/>
</dbReference>
<feature type="transmembrane region" description="Helical" evidence="12">
    <location>
        <begin position="252"/>
        <end position="276"/>
    </location>
</feature>
<dbReference type="InterPro" id="IPR003317">
    <property type="entry name" value="Cyt-d_oxidase_su2"/>
</dbReference>
<feature type="transmembrane region" description="Helical" evidence="12">
    <location>
        <begin position="82"/>
        <end position="102"/>
    </location>
</feature>
<comment type="similarity">
    <text evidence="2">Belongs to the cytochrome ubiquinol oxidase subunit 2 family.</text>
</comment>
<dbReference type="GO" id="GO:0019646">
    <property type="term" value="P:aerobic electron transport chain"/>
    <property type="evidence" value="ECO:0007669"/>
    <property type="project" value="TreeGrafter"/>
</dbReference>
<organism evidence="13 14">
    <name type="scientific">Methylomusa anaerophila</name>
    <dbReference type="NCBI Taxonomy" id="1930071"/>
    <lineage>
        <taxon>Bacteria</taxon>
        <taxon>Bacillati</taxon>
        <taxon>Bacillota</taxon>
        <taxon>Negativicutes</taxon>
        <taxon>Selenomonadales</taxon>
        <taxon>Sporomusaceae</taxon>
        <taxon>Methylomusa</taxon>
    </lineage>
</organism>
<comment type="subcellular location">
    <subcellularLocation>
        <location evidence="1">Cell membrane</location>
        <topology evidence="1">Multi-pass membrane protein</topology>
    </subcellularLocation>
</comment>
<feature type="transmembrane region" description="Helical" evidence="12">
    <location>
        <begin position="157"/>
        <end position="182"/>
    </location>
</feature>
<dbReference type="RefSeq" id="WP_126308952.1">
    <property type="nucleotide sequence ID" value="NZ_DAINIT010000003.1"/>
</dbReference>
<feature type="transmembrane region" description="Helical" evidence="12">
    <location>
        <begin position="6"/>
        <end position="36"/>
    </location>
</feature>
<dbReference type="OrthoDB" id="1680972at2"/>
<protein>
    <submittedName>
        <fullName evidence="13">Cytochrome bd-I ubiquinol oxidase subunit 2</fullName>
        <ecNumber evidence="13">1.10.3.10</ecNumber>
    </submittedName>
</protein>
<keyword evidence="11 12" id="KW-0472">Membrane</keyword>
<keyword evidence="14" id="KW-1185">Reference proteome</keyword>
<evidence type="ECO:0000256" key="4">
    <source>
        <dbReference type="ARBA" id="ARBA00022475"/>
    </source>
</evidence>
<keyword evidence="10" id="KW-0408">Iron</keyword>
<dbReference type="NCBIfam" id="TIGR00203">
    <property type="entry name" value="cydB"/>
    <property type="match status" value="1"/>
</dbReference>
<dbReference type="EC" id="1.10.3.10" evidence="13"/>
<evidence type="ECO:0000256" key="12">
    <source>
        <dbReference type="SAM" id="Phobius"/>
    </source>
</evidence>
<keyword evidence="6 12" id="KW-0812">Transmembrane</keyword>
<keyword evidence="5" id="KW-0349">Heme</keyword>
<accession>A0A348ALQ2</accession>
<keyword evidence="13" id="KW-0560">Oxidoreductase</keyword>
<dbReference type="Proteomes" id="UP000276437">
    <property type="component" value="Chromosome"/>
</dbReference>
<keyword evidence="3" id="KW-0813">Transport</keyword>
<proteinExistence type="inferred from homology"/>
<feature type="transmembrane region" description="Helical" evidence="12">
    <location>
        <begin position="202"/>
        <end position="218"/>
    </location>
</feature>
<evidence type="ECO:0000256" key="10">
    <source>
        <dbReference type="ARBA" id="ARBA00023004"/>
    </source>
</evidence>
<dbReference type="PANTHER" id="PTHR43141">
    <property type="entry name" value="CYTOCHROME BD2 SUBUNIT II"/>
    <property type="match status" value="1"/>
</dbReference>
<dbReference type="Pfam" id="PF02322">
    <property type="entry name" value="Cyt_bd_oxida_II"/>
    <property type="match status" value="1"/>
</dbReference>
<keyword evidence="8" id="KW-0249">Electron transport</keyword>
<dbReference type="GO" id="GO:0016682">
    <property type="term" value="F:oxidoreductase activity, acting on diphenols and related substances as donors, oxygen as acceptor"/>
    <property type="evidence" value="ECO:0007669"/>
    <property type="project" value="TreeGrafter"/>
</dbReference>
<feature type="transmembrane region" description="Helical" evidence="12">
    <location>
        <begin position="296"/>
        <end position="318"/>
    </location>
</feature>
<evidence type="ECO:0000256" key="2">
    <source>
        <dbReference type="ARBA" id="ARBA00007543"/>
    </source>
</evidence>
<feature type="transmembrane region" description="Helical" evidence="12">
    <location>
        <begin position="114"/>
        <end position="137"/>
    </location>
</feature>
<evidence type="ECO:0000256" key="9">
    <source>
        <dbReference type="ARBA" id="ARBA00022989"/>
    </source>
</evidence>
<evidence type="ECO:0000256" key="11">
    <source>
        <dbReference type="ARBA" id="ARBA00023136"/>
    </source>
</evidence>
<evidence type="ECO:0000256" key="7">
    <source>
        <dbReference type="ARBA" id="ARBA00022723"/>
    </source>
</evidence>
<evidence type="ECO:0000256" key="5">
    <source>
        <dbReference type="ARBA" id="ARBA00022617"/>
    </source>
</evidence>
<keyword evidence="9 12" id="KW-1133">Transmembrane helix</keyword>
<dbReference type="GO" id="GO:0046872">
    <property type="term" value="F:metal ion binding"/>
    <property type="evidence" value="ECO:0007669"/>
    <property type="project" value="UniProtKB-KW"/>
</dbReference>
<evidence type="ECO:0000256" key="3">
    <source>
        <dbReference type="ARBA" id="ARBA00022448"/>
    </source>
</evidence>
<keyword evidence="7" id="KW-0479">Metal-binding</keyword>
<reference evidence="13 14" key="1">
    <citation type="journal article" date="2018" name="Int. J. Syst. Evol. Microbiol.">
        <title>Methylomusa anaerophila gen. nov., sp. nov., an anaerobic methanol-utilizing bacterium isolated from a microbial fuel cell.</title>
        <authorList>
            <person name="Amano N."/>
            <person name="Yamamuro A."/>
            <person name="Miyahara M."/>
            <person name="Kouzuma A."/>
            <person name="Abe T."/>
            <person name="Watanabe K."/>
        </authorList>
    </citation>
    <scope>NUCLEOTIDE SEQUENCE [LARGE SCALE GENOMIC DNA]</scope>
    <source>
        <strain evidence="13 14">MMFC1</strain>
    </source>
</reference>
<sequence length="410" mass="45712">MDLNTICFILFGVLFTGFLVLEGFGYGVGALLPFLGKTDGERQAMIKTLAPVWEGNQVWLITAGAVLFAGFPNAYATFFSGLYLALFLILTSLILRGVAFEFRDKENSRTWRRFWDWSMFAGSLIPALLWGVAIASLPQGLPIDADMQYAGGFLDLLSPYTLTGGLAFVLLFVLQGAAYLTVKLAGPLACRAKRTGLRLGKYTLAVSSLFAVLTFVYTDLMDKLPVWGLLPATVMAIFMIKHYLQDERYMGSFIFSSLAIIALTMAVFTGLFPRIMVSSLNPVWSLDIYNSASNPLTLKIMSITLALMLPAVVAYEAWKYSIFRQRISVAAIEFAAYAKLLAQMNQDLMNSIKRGYCFVDVLDKIIHAFRSEDGSIIKKLRYRHREMLFGKSRPQRGHEEITGNDAESKE</sequence>
<evidence type="ECO:0000313" key="13">
    <source>
        <dbReference type="EMBL" id="BBB92000.1"/>
    </source>
</evidence>
<gene>
    <name evidence="13" type="primary">cydB_2</name>
    <name evidence="13" type="ORF">MAMMFC1_02685</name>
</gene>
<evidence type="ECO:0000313" key="14">
    <source>
        <dbReference type="Proteomes" id="UP000276437"/>
    </source>
</evidence>
<dbReference type="KEGG" id="mana:MAMMFC1_02685"/>